<dbReference type="Pfam" id="PF02721">
    <property type="entry name" value="DUF223"/>
    <property type="match status" value="1"/>
</dbReference>
<dbReference type="Gene3D" id="2.40.50.140">
    <property type="entry name" value="Nucleic acid-binding proteins"/>
    <property type="match status" value="3"/>
</dbReference>
<evidence type="ECO:0000313" key="9">
    <source>
        <dbReference type="EMBL" id="KAG2270306.1"/>
    </source>
</evidence>
<evidence type="ECO:0000256" key="3">
    <source>
        <dbReference type="ARBA" id="ARBA00022771"/>
    </source>
</evidence>
<feature type="compositionally biased region" description="Polar residues" evidence="6">
    <location>
        <begin position="474"/>
        <end position="486"/>
    </location>
</feature>
<evidence type="ECO:0000259" key="8">
    <source>
        <dbReference type="Pfam" id="PF08646"/>
    </source>
</evidence>
<keyword evidence="4" id="KW-0862">Zinc</keyword>
<evidence type="ECO:0008006" key="11">
    <source>
        <dbReference type="Google" id="ProtNLM"/>
    </source>
</evidence>
<accession>A0A8X7UBT2</accession>
<evidence type="ECO:0000259" key="7">
    <source>
        <dbReference type="Pfam" id="PF02721"/>
    </source>
</evidence>
<dbReference type="InterPro" id="IPR003871">
    <property type="entry name" value="RFA1B/D_OB_1st"/>
</dbReference>
<dbReference type="InterPro" id="IPR047192">
    <property type="entry name" value="Euk_RPA1_DBD_C"/>
</dbReference>
<dbReference type="GO" id="GO:0003677">
    <property type="term" value="F:DNA binding"/>
    <property type="evidence" value="ECO:0007669"/>
    <property type="project" value="UniProtKB-KW"/>
</dbReference>
<dbReference type="CDD" id="cd04480">
    <property type="entry name" value="RPA1_DBD_A_like"/>
    <property type="match status" value="1"/>
</dbReference>
<comment type="similarity">
    <text evidence="1">Belongs to the replication factor A protein 1 family.</text>
</comment>
<dbReference type="Pfam" id="PF08646">
    <property type="entry name" value="Rep_fac-A_C"/>
    <property type="match status" value="1"/>
</dbReference>
<dbReference type="PANTHER" id="PTHR47165:SF4">
    <property type="entry name" value="OS03G0429900 PROTEIN"/>
    <property type="match status" value="1"/>
</dbReference>
<feature type="compositionally biased region" description="Basic and acidic residues" evidence="6">
    <location>
        <begin position="503"/>
        <end position="512"/>
    </location>
</feature>
<keyword evidence="2" id="KW-0479">Metal-binding</keyword>
<feature type="region of interest" description="Disordered" evidence="6">
    <location>
        <begin position="472"/>
        <end position="512"/>
    </location>
</feature>
<reference evidence="9 10" key="1">
    <citation type="submission" date="2020-02" db="EMBL/GenBank/DDBJ databases">
        <authorList>
            <person name="Ma Q."/>
            <person name="Huang Y."/>
            <person name="Song X."/>
            <person name="Pei D."/>
        </authorList>
    </citation>
    <scope>NUCLEOTIDE SEQUENCE [LARGE SCALE GENOMIC DNA]</scope>
    <source>
        <strain evidence="9">Sxm20200214</strain>
        <tissue evidence="9">Leaf</tissue>
    </source>
</reference>
<evidence type="ECO:0000256" key="1">
    <source>
        <dbReference type="ARBA" id="ARBA00005690"/>
    </source>
</evidence>
<keyword evidence="10" id="KW-1185">Reference proteome</keyword>
<gene>
    <name evidence="9" type="ORF">Bca52824_064861</name>
</gene>
<protein>
    <recommendedName>
        <fullName evidence="11">Replication factor A C-terminal domain-containing protein</fullName>
    </recommendedName>
</protein>
<dbReference type="InterPro" id="IPR013955">
    <property type="entry name" value="Rep_factor-A_C"/>
</dbReference>
<evidence type="ECO:0000256" key="2">
    <source>
        <dbReference type="ARBA" id="ARBA00022723"/>
    </source>
</evidence>
<sequence>MANSYTLLADLRAGRCSNTAEVRLLRFWKARNTKKGGELMSVDMLFVDEQSTLIHGTVNASRSQTYRQDFNEGSIYSLSGFDVTRSNNNFRLSDAPVCVRFGEGTRFTRVTDSDKVIPTEMFRFRSYDQLLALANTNRQLPDILGELTAIRSTISDGLHGSHRVMLTLCVERGLSVCVSLFDGLAYAFHEKMTSYGAEPKVVLVTSINPKIVGGRLFLNGTSATHVYFDTETNAASTQYANLFGDGLNQTGTSSKLLHAQKIEPITVSELNQYVLTADPQTIEFLCTARVTDIQREKGWCYIGCAKCTKKLLREISSFTCLFCDNTSAVASLRYRVELSVADQTDDAVFVAFDMEMVKLTNIQASEAVQILGVGVDAHVEDELPQFVADIVGKTFTFQLKLGEFNFTSKHQTFTISRIFTERQHAPLPAFVGDGDDHGPDDVIPVQNPVAHEVSPDTSTTVIEQAGGVAAVTGENPNANYQSSSSAVPGGPLGSSKQIADPNENGKKKARLE</sequence>
<evidence type="ECO:0000256" key="5">
    <source>
        <dbReference type="ARBA" id="ARBA00023125"/>
    </source>
</evidence>
<dbReference type="AlphaFoldDB" id="A0A8X7UBT2"/>
<evidence type="ECO:0000256" key="4">
    <source>
        <dbReference type="ARBA" id="ARBA00022833"/>
    </source>
</evidence>
<feature type="domain" description="Replication protein A 70 kDa DNA-binding subunit B/D first OB fold" evidence="7">
    <location>
        <begin position="6"/>
        <end position="106"/>
    </location>
</feature>
<keyword evidence="5" id="KW-0238">DNA-binding</keyword>
<dbReference type="Proteomes" id="UP000886595">
    <property type="component" value="Unassembled WGS sequence"/>
</dbReference>
<name>A0A8X7UBT2_BRACI</name>
<evidence type="ECO:0000256" key="6">
    <source>
        <dbReference type="SAM" id="MobiDB-lite"/>
    </source>
</evidence>
<dbReference type="CDD" id="cd04476">
    <property type="entry name" value="RPA1_DBD_C"/>
    <property type="match status" value="1"/>
</dbReference>
<proteinExistence type="inferred from homology"/>
<dbReference type="PANTHER" id="PTHR47165">
    <property type="entry name" value="OS03G0429900 PROTEIN"/>
    <property type="match status" value="1"/>
</dbReference>
<organism evidence="9 10">
    <name type="scientific">Brassica carinata</name>
    <name type="common">Ethiopian mustard</name>
    <name type="synonym">Abyssinian cabbage</name>
    <dbReference type="NCBI Taxonomy" id="52824"/>
    <lineage>
        <taxon>Eukaryota</taxon>
        <taxon>Viridiplantae</taxon>
        <taxon>Streptophyta</taxon>
        <taxon>Embryophyta</taxon>
        <taxon>Tracheophyta</taxon>
        <taxon>Spermatophyta</taxon>
        <taxon>Magnoliopsida</taxon>
        <taxon>eudicotyledons</taxon>
        <taxon>Gunneridae</taxon>
        <taxon>Pentapetalae</taxon>
        <taxon>rosids</taxon>
        <taxon>malvids</taxon>
        <taxon>Brassicales</taxon>
        <taxon>Brassicaceae</taxon>
        <taxon>Brassiceae</taxon>
        <taxon>Brassica</taxon>
    </lineage>
</organism>
<feature type="domain" description="Replication factor A C-terminal" evidence="8">
    <location>
        <begin position="286"/>
        <end position="409"/>
    </location>
</feature>
<dbReference type="InterPro" id="IPR012340">
    <property type="entry name" value="NA-bd_OB-fold"/>
</dbReference>
<dbReference type="SUPFAM" id="SSF50249">
    <property type="entry name" value="Nucleic acid-binding proteins"/>
    <property type="match status" value="2"/>
</dbReference>
<dbReference type="OrthoDB" id="1110184at2759"/>
<dbReference type="GO" id="GO:0008270">
    <property type="term" value="F:zinc ion binding"/>
    <property type="evidence" value="ECO:0007669"/>
    <property type="project" value="UniProtKB-KW"/>
</dbReference>
<evidence type="ECO:0000313" key="10">
    <source>
        <dbReference type="Proteomes" id="UP000886595"/>
    </source>
</evidence>
<dbReference type="EMBL" id="JAAMPC010000013">
    <property type="protein sequence ID" value="KAG2270306.1"/>
    <property type="molecule type" value="Genomic_DNA"/>
</dbReference>
<keyword evidence="3" id="KW-0863">Zinc-finger</keyword>
<comment type="caution">
    <text evidence="9">The sequence shown here is derived from an EMBL/GenBank/DDBJ whole genome shotgun (WGS) entry which is preliminary data.</text>
</comment>